<evidence type="ECO:0000259" key="7">
    <source>
        <dbReference type="PROSITE" id="PS50850"/>
    </source>
</evidence>
<feature type="transmembrane region" description="Helical" evidence="6">
    <location>
        <begin position="48"/>
        <end position="65"/>
    </location>
</feature>
<feature type="transmembrane region" description="Helical" evidence="6">
    <location>
        <begin position="86"/>
        <end position="104"/>
    </location>
</feature>
<dbReference type="GO" id="GO:0016020">
    <property type="term" value="C:membrane"/>
    <property type="evidence" value="ECO:0007669"/>
    <property type="project" value="UniProtKB-SubCell"/>
</dbReference>
<evidence type="ECO:0000256" key="1">
    <source>
        <dbReference type="ARBA" id="ARBA00004141"/>
    </source>
</evidence>
<keyword evidence="3 6" id="KW-0812">Transmembrane</keyword>
<proteinExistence type="predicted"/>
<comment type="caution">
    <text evidence="8">The sequence shown here is derived from an EMBL/GenBank/DDBJ whole genome shotgun (WGS) entry which is preliminary data.</text>
</comment>
<keyword evidence="4 6" id="KW-1133">Transmembrane helix</keyword>
<evidence type="ECO:0000256" key="4">
    <source>
        <dbReference type="ARBA" id="ARBA00022989"/>
    </source>
</evidence>
<feature type="transmembrane region" description="Helical" evidence="6">
    <location>
        <begin position="261"/>
        <end position="280"/>
    </location>
</feature>
<accession>A0A5D3ECC2</accession>
<protein>
    <submittedName>
        <fullName evidence="8">MFS transporter</fullName>
    </submittedName>
</protein>
<dbReference type="RefSeq" id="WP_148730542.1">
    <property type="nucleotide sequence ID" value="NZ_VKLW01000018.1"/>
</dbReference>
<feature type="transmembrane region" description="Helical" evidence="6">
    <location>
        <begin position="381"/>
        <end position="402"/>
    </location>
</feature>
<keyword evidence="9" id="KW-1185">Reference proteome</keyword>
<dbReference type="Gene3D" id="1.20.1250.20">
    <property type="entry name" value="MFS general substrate transporter like domains"/>
    <property type="match status" value="1"/>
</dbReference>
<dbReference type="InterPro" id="IPR011701">
    <property type="entry name" value="MFS"/>
</dbReference>
<feature type="transmembrane region" description="Helical" evidence="6">
    <location>
        <begin position="292"/>
        <end position="309"/>
    </location>
</feature>
<gene>
    <name evidence="8" type="ORF">FNJ60_09085</name>
</gene>
<evidence type="ECO:0000256" key="6">
    <source>
        <dbReference type="SAM" id="Phobius"/>
    </source>
</evidence>
<feature type="transmembrane region" description="Helical" evidence="6">
    <location>
        <begin position="358"/>
        <end position="375"/>
    </location>
</feature>
<dbReference type="PANTHER" id="PTHR12778:SF10">
    <property type="entry name" value="MAJOR FACILITATOR SUPERFAMILY DOMAIN-CONTAINING PROTEIN 3"/>
    <property type="match status" value="1"/>
</dbReference>
<sequence>MRMNLTVMCHSRKKVFGLGTFFCLYIAQAIPMSFFSTAIQVMMRQADYSLSSIAMLQIIKLPWILKFVWSPVVDRQCITVGDYKKFIIASEIVYAVLILLAGLLHLDSDFYFILLLVFLSLVASATQDIATDALAVLSFSKQDKSMVNSMQSMGSFGGTLIGGGVLLLVLQHYGWNVVLPCLSVFVLIAVIPLLLNKKIRIAPKELSRRARLTDFIWFFARRSIWPQIGFLVLYYSSLIGILSVLRPYLVDLGYSMKEIGVLSGVLGTAAAFVVSFLAGLAVRRIGRHKARFLFAVFTLAVTVYFWSLSWFHPSTAAICVGIVLLWSAYGMASIVVYTTSMDCVRPGCEGTDFTIQTVLTHLSGILVALLSGAIADRLGYQGLFSVEVALALVSLLYIRYFFRTDSYQKSIE</sequence>
<organism evidence="8 9">
    <name type="scientific">Bacteroides pyogenes</name>
    <dbReference type="NCBI Taxonomy" id="310300"/>
    <lineage>
        <taxon>Bacteria</taxon>
        <taxon>Pseudomonadati</taxon>
        <taxon>Bacteroidota</taxon>
        <taxon>Bacteroidia</taxon>
        <taxon>Bacteroidales</taxon>
        <taxon>Bacteroidaceae</taxon>
        <taxon>Bacteroides</taxon>
    </lineage>
</organism>
<feature type="domain" description="Major facilitator superfamily (MFS) profile" evidence="7">
    <location>
        <begin position="1"/>
        <end position="406"/>
    </location>
</feature>
<dbReference type="InterPro" id="IPR020846">
    <property type="entry name" value="MFS_dom"/>
</dbReference>
<evidence type="ECO:0000256" key="3">
    <source>
        <dbReference type="ARBA" id="ARBA00022692"/>
    </source>
</evidence>
<evidence type="ECO:0000256" key="2">
    <source>
        <dbReference type="ARBA" id="ARBA00022448"/>
    </source>
</evidence>
<dbReference type="Pfam" id="PF07690">
    <property type="entry name" value="MFS_1"/>
    <property type="match status" value="1"/>
</dbReference>
<dbReference type="InterPro" id="IPR004752">
    <property type="entry name" value="AmpG_permease/AT-1"/>
</dbReference>
<feature type="transmembrane region" description="Helical" evidence="6">
    <location>
        <begin position="152"/>
        <end position="171"/>
    </location>
</feature>
<feature type="transmembrane region" description="Helical" evidence="6">
    <location>
        <begin position="315"/>
        <end position="337"/>
    </location>
</feature>
<evidence type="ECO:0000313" key="8">
    <source>
        <dbReference type="EMBL" id="TYK33256.1"/>
    </source>
</evidence>
<reference evidence="8 9" key="1">
    <citation type="submission" date="2019-07" db="EMBL/GenBank/DDBJ databases">
        <title>Draft Genome Sequences of Bacteroides pyogenes Strains Isolated from the Uterus Holstein Dairy Cows with Metritis.</title>
        <authorList>
            <person name="Cunha F."/>
            <person name="Galvao K.N."/>
            <person name="Jeon S.J."/>
            <person name="Jeong K.C."/>
        </authorList>
    </citation>
    <scope>NUCLEOTIDE SEQUENCE [LARGE SCALE GENOMIC DNA]</scope>
    <source>
        <strain evidence="8 9">KG-31</strain>
    </source>
</reference>
<dbReference type="Proteomes" id="UP000324383">
    <property type="component" value="Unassembled WGS sequence"/>
</dbReference>
<feature type="transmembrane region" description="Helical" evidence="6">
    <location>
        <begin position="110"/>
        <end position="131"/>
    </location>
</feature>
<feature type="transmembrane region" description="Helical" evidence="6">
    <location>
        <begin position="228"/>
        <end position="249"/>
    </location>
</feature>
<name>A0A5D3ECC2_9BACE</name>
<keyword evidence="5 6" id="KW-0472">Membrane</keyword>
<dbReference type="PROSITE" id="PS50850">
    <property type="entry name" value="MFS"/>
    <property type="match status" value="1"/>
</dbReference>
<dbReference type="GO" id="GO:0022857">
    <property type="term" value="F:transmembrane transporter activity"/>
    <property type="evidence" value="ECO:0007669"/>
    <property type="project" value="InterPro"/>
</dbReference>
<dbReference type="CDD" id="cd17485">
    <property type="entry name" value="MFS_MFSD3"/>
    <property type="match status" value="1"/>
</dbReference>
<dbReference type="EMBL" id="VKLW01000018">
    <property type="protein sequence ID" value="TYK33256.1"/>
    <property type="molecule type" value="Genomic_DNA"/>
</dbReference>
<dbReference type="AlphaFoldDB" id="A0A5D3ECC2"/>
<keyword evidence="2" id="KW-0813">Transport</keyword>
<evidence type="ECO:0000256" key="5">
    <source>
        <dbReference type="ARBA" id="ARBA00023136"/>
    </source>
</evidence>
<comment type="subcellular location">
    <subcellularLocation>
        <location evidence="1">Membrane</location>
        <topology evidence="1">Multi-pass membrane protein</topology>
    </subcellularLocation>
</comment>
<dbReference type="SUPFAM" id="SSF103473">
    <property type="entry name" value="MFS general substrate transporter"/>
    <property type="match status" value="1"/>
</dbReference>
<dbReference type="InterPro" id="IPR036259">
    <property type="entry name" value="MFS_trans_sf"/>
</dbReference>
<evidence type="ECO:0000313" key="9">
    <source>
        <dbReference type="Proteomes" id="UP000324383"/>
    </source>
</evidence>
<dbReference type="PANTHER" id="PTHR12778">
    <property type="entry name" value="SOLUTE CARRIER FAMILY 33 ACETYL-COA TRANSPORTER -RELATED"/>
    <property type="match status" value="1"/>
</dbReference>
<feature type="transmembrane region" description="Helical" evidence="6">
    <location>
        <begin position="177"/>
        <end position="195"/>
    </location>
</feature>